<dbReference type="GO" id="GO:0016094">
    <property type="term" value="P:polyprenol biosynthetic process"/>
    <property type="evidence" value="ECO:0007669"/>
    <property type="project" value="TreeGrafter"/>
</dbReference>
<dbReference type="Proteomes" id="UP000278036">
    <property type="component" value="Unassembled WGS sequence"/>
</dbReference>
<name>A0A3A9JFV3_9PROT</name>
<dbReference type="CDD" id="cd00475">
    <property type="entry name" value="Cis_IPPS"/>
    <property type="match status" value="1"/>
</dbReference>
<keyword evidence="1 2" id="KW-0808">Transferase</keyword>
<feature type="binding site" evidence="2">
    <location>
        <begin position="73"/>
        <end position="75"/>
    </location>
    <ligand>
        <name>substrate</name>
    </ligand>
</feature>
<dbReference type="HAMAP" id="MF_01139">
    <property type="entry name" value="ISPT"/>
    <property type="match status" value="1"/>
</dbReference>
<dbReference type="OrthoDB" id="4191603at2"/>
<comment type="subunit">
    <text evidence="2">Homodimer.</text>
</comment>
<feature type="active site" description="Proton acceptor" evidence="2">
    <location>
        <position position="76"/>
    </location>
</feature>
<dbReference type="EMBL" id="RAQU01000080">
    <property type="protein sequence ID" value="RKK03573.1"/>
    <property type="molecule type" value="Genomic_DNA"/>
</dbReference>
<dbReference type="InterPro" id="IPR018520">
    <property type="entry name" value="UPP_synth-like_CS"/>
</dbReference>
<dbReference type="PANTHER" id="PTHR10291:SF0">
    <property type="entry name" value="DEHYDRODOLICHYL DIPHOSPHATE SYNTHASE 2"/>
    <property type="match status" value="1"/>
</dbReference>
<dbReference type="EC" id="2.5.1.-" evidence="2"/>
<sequence>MSAASGAAPALKDGTPSCVPVHVGIIMDGNRRWARARGLPSALGHKAGADAVRRTVEAAAKSGIGWLTLFAFSSENWRRSEDEVRDLTGLLRFYLRHEIAALHRNKVRLRVIGERERFGPETVAAIREAEALTANNTGLNLTVALSYGSRAEIAAAARSLAQDVAAGRLDAAAVDEAMLTRRLFTLGMPDPDLIIRTSGEKRLSNFLLWQAAYAELWFTETLWPDFGATQLAEAVGSYARRERRYGAG</sequence>
<gene>
    <name evidence="3" type="primary">uppS</name>
    <name evidence="3" type="ORF">D6Z83_13975</name>
    <name evidence="4" type="ORF">EBE87_08475</name>
</gene>
<proteinExistence type="inferred from homology"/>
<comment type="similarity">
    <text evidence="2">Belongs to the UPP synthase family.</text>
</comment>
<dbReference type="InterPro" id="IPR001441">
    <property type="entry name" value="UPP_synth-like"/>
</dbReference>
<dbReference type="Gene3D" id="3.40.1180.10">
    <property type="entry name" value="Decaprenyl diphosphate synthase-like"/>
    <property type="match status" value="1"/>
</dbReference>
<dbReference type="RefSeq" id="WP_120638912.1">
    <property type="nucleotide sequence ID" value="NZ_RAQU01000080.1"/>
</dbReference>
<dbReference type="EMBL" id="RFLX01000004">
    <property type="protein sequence ID" value="RMI25725.1"/>
    <property type="molecule type" value="Genomic_DNA"/>
</dbReference>
<dbReference type="Pfam" id="PF01255">
    <property type="entry name" value="Prenyltransf"/>
    <property type="match status" value="1"/>
</dbReference>
<dbReference type="Proteomes" id="UP000274097">
    <property type="component" value="Unassembled WGS sequence"/>
</dbReference>
<evidence type="ECO:0000256" key="2">
    <source>
        <dbReference type="HAMAP-Rule" id="MF_01139"/>
    </source>
</evidence>
<keyword evidence="2" id="KW-0460">Magnesium</keyword>
<protein>
    <recommendedName>
        <fullName evidence="2">Isoprenyl transferase</fullName>
        <ecNumber evidence="2">2.5.1.-</ecNumber>
    </recommendedName>
</protein>
<feature type="binding site" evidence="2">
    <location>
        <position position="28"/>
    </location>
    <ligand>
        <name>Mg(2+)</name>
        <dbReference type="ChEBI" id="CHEBI:18420"/>
    </ligand>
</feature>
<dbReference type="NCBIfam" id="TIGR00055">
    <property type="entry name" value="uppS"/>
    <property type="match status" value="1"/>
</dbReference>
<keyword evidence="2" id="KW-0479">Metal-binding</keyword>
<dbReference type="PROSITE" id="PS01066">
    <property type="entry name" value="UPP_SYNTHASE"/>
    <property type="match status" value="1"/>
</dbReference>
<feature type="active site" evidence="2">
    <location>
        <position position="28"/>
    </location>
</feature>
<feature type="binding site" evidence="2">
    <location>
        <begin position="202"/>
        <end position="204"/>
    </location>
    <ligand>
        <name>substrate</name>
    </ligand>
</feature>
<reference evidence="3 6" key="1">
    <citation type="submission" date="2018-09" db="EMBL/GenBank/DDBJ databases">
        <title>Roseomonas sp. nov., isolated from feces of Tibetan antelopes in the Qinghai-Tibet plateau, China.</title>
        <authorList>
            <person name="Tian Z."/>
        </authorList>
    </citation>
    <scope>NUCLEOTIDE SEQUENCE [LARGE SCALE GENOMIC DNA]</scope>
    <source>
        <strain evidence="4 5">Z23</strain>
        <strain evidence="3 6">Z24</strain>
    </source>
</reference>
<comment type="cofactor">
    <cofactor evidence="2">
        <name>Mg(2+)</name>
        <dbReference type="ChEBI" id="CHEBI:18420"/>
    </cofactor>
    <text evidence="2">Binds 2 magnesium ions per subunit.</text>
</comment>
<dbReference type="GO" id="GO:0000287">
    <property type="term" value="F:magnesium ion binding"/>
    <property type="evidence" value="ECO:0007669"/>
    <property type="project" value="UniProtKB-UniRule"/>
</dbReference>
<evidence type="ECO:0000313" key="6">
    <source>
        <dbReference type="Proteomes" id="UP000278036"/>
    </source>
</evidence>
<dbReference type="GO" id="GO:0005829">
    <property type="term" value="C:cytosol"/>
    <property type="evidence" value="ECO:0007669"/>
    <property type="project" value="TreeGrafter"/>
</dbReference>
<feature type="binding site" evidence="2">
    <location>
        <position position="33"/>
    </location>
    <ligand>
        <name>substrate</name>
    </ligand>
</feature>
<dbReference type="GO" id="GO:0008834">
    <property type="term" value="F:ditrans,polycis-undecaprenyl-diphosphate synthase [(2E,6E)-farnesyl-diphosphate specific] activity"/>
    <property type="evidence" value="ECO:0007669"/>
    <property type="project" value="TreeGrafter"/>
</dbReference>
<comment type="caution">
    <text evidence="3">The sequence shown here is derived from an EMBL/GenBank/DDBJ whole genome shotgun (WGS) entry which is preliminary data.</text>
</comment>
<feature type="binding site" evidence="2">
    <location>
        <position position="79"/>
    </location>
    <ligand>
        <name>substrate</name>
    </ligand>
</feature>
<dbReference type="FunFam" id="3.40.1180.10:FF:000001">
    <property type="entry name" value="(2E,6E)-farnesyl-diphosphate-specific ditrans,polycis-undecaprenyl-diphosphate synthase"/>
    <property type="match status" value="1"/>
</dbReference>
<dbReference type="SUPFAM" id="SSF64005">
    <property type="entry name" value="Undecaprenyl diphosphate synthase"/>
    <property type="match status" value="1"/>
</dbReference>
<dbReference type="AlphaFoldDB" id="A0A3A9JFV3"/>
<accession>A0A3A9JFV3</accession>
<evidence type="ECO:0000313" key="3">
    <source>
        <dbReference type="EMBL" id="RKK03573.1"/>
    </source>
</evidence>
<feature type="binding site" evidence="2">
    <location>
        <position position="77"/>
    </location>
    <ligand>
        <name>substrate</name>
    </ligand>
</feature>
<dbReference type="FunCoup" id="A0A3A9JFV3">
    <property type="interactions" value="563"/>
</dbReference>
<dbReference type="InterPro" id="IPR036424">
    <property type="entry name" value="UPP_synth-like_sf"/>
</dbReference>
<organism evidence="3 6">
    <name type="scientific">Teichococcus wenyumeiae</name>
    <dbReference type="NCBI Taxonomy" id="2478470"/>
    <lineage>
        <taxon>Bacteria</taxon>
        <taxon>Pseudomonadati</taxon>
        <taxon>Pseudomonadota</taxon>
        <taxon>Alphaproteobacteria</taxon>
        <taxon>Acetobacterales</taxon>
        <taxon>Roseomonadaceae</taxon>
        <taxon>Roseomonas</taxon>
    </lineage>
</organism>
<keyword evidence="5" id="KW-1185">Reference proteome</keyword>
<comment type="function">
    <text evidence="2">Catalyzes the condensation of isopentenyl diphosphate (IPP) with allylic pyrophosphates generating different type of terpenoids.</text>
</comment>
<dbReference type="InParanoid" id="A0A3A9JFV3"/>
<feature type="binding site" evidence="2">
    <location>
        <position position="45"/>
    </location>
    <ligand>
        <name>substrate</name>
    </ligand>
</feature>
<comment type="caution">
    <text evidence="2">Lacks conserved residue(s) required for the propagation of feature annotation.</text>
</comment>
<feature type="binding site" evidence="2">
    <location>
        <position position="196"/>
    </location>
    <ligand>
        <name>substrate</name>
    </ligand>
</feature>
<evidence type="ECO:0000256" key="1">
    <source>
        <dbReference type="ARBA" id="ARBA00022679"/>
    </source>
</evidence>
<evidence type="ECO:0000313" key="4">
    <source>
        <dbReference type="EMBL" id="RMI25725.1"/>
    </source>
</evidence>
<dbReference type="PANTHER" id="PTHR10291">
    <property type="entry name" value="DEHYDRODOLICHYL DIPHOSPHATE SYNTHASE FAMILY MEMBER"/>
    <property type="match status" value="1"/>
</dbReference>
<feature type="binding site" evidence="2">
    <location>
        <begin position="29"/>
        <end position="32"/>
    </location>
    <ligand>
        <name>substrate</name>
    </ligand>
</feature>
<evidence type="ECO:0000313" key="5">
    <source>
        <dbReference type="Proteomes" id="UP000274097"/>
    </source>
</evidence>
<feature type="binding site" evidence="2">
    <location>
        <position position="215"/>
    </location>
    <ligand>
        <name>Mg(2+)</name>
        <dbReference type="ChEBI" id="CHEBI:18420"/>
    </ligand>
</feature>